<evidence type="ECO:0008006" key="7">
    <source>
        <dbReference type="Google" id="ProtNLM"/>
    </source>
</evidence>
<dbReference type="InterPro" id="IPR011990">
    <property type="entry name" value="TPR-like_helical_dom_sf"/>
</dbReference>
<evidence type="ECO:0000313" key="6">
    <source>
        <dbReference type="Proteomes" id="UP000317650"/>
    </source>
</evidence>
<feature type="region of interest" description="Disordered" evidence="4">
    <location>
        <begin position="735"/>
        <end position="779"/>
    </location>
</feature>
<protein>
    <recommendedName>
        <fullName evidence="7">Pentatricopeptide repeat-containing protein</fullName>
    </recommendedName>
</protein>
<dbReference type="Gene3D" id="1.25.40.10">
    <property type="entry name" value="Tetratricopeptide repeat domain"/>
    <property type="match status" value="4"/>
</dbReference>
<dbReference type="Pfam" id="PF13041">
    <property type="entry name" value="PPR_2"/>
    <property type="match status" value="2"/>
</dbReference>
<evidence type="ECO:0000256" key="3">
    <source>
        <dbReference type="SAM" id="Coils"/>
    </source>
</evidence>
<dbReference type="PANTHER" id="PTHR47926">
    <property type="entry name" value="PENTATRICOPEPTIDE REPEAT-CONTAINING PROTEIN"/>
    <property type="match status" value="1"/>
</dbReference>
<feature type="repeat" description="PPR" evidence="2">
    <location>
        <begin position="223"/>
        <end position="257"/>
    </location>
</feature>
<dbReference type="EMBL" id="PYDT01000009">
    <property type="protein sequence ID" value="THU48814.1"/>
    <property type="molecule type" value="Genomic_DNA"/>
</dbReference>
<dbReference type="STRING" id="52838.A0A4S8ILI0"/>
<dbReference type="AlphaFoldDB" id="A0A4S8ILI0"/>
<dbReference type="PANTHER" id="PTHR47926:SF357">
    <property type="entry name" value="PENTATRICOPEPTIDE REPEAT-CONTAINING PROTEIN"/>
    <property type="match status" value="1"/>
</dbReference>
<dbReference type="PROSITE" id="PS51375">
    <property type="entry name" value="PPR"/>
    <property type="match status" value="4"/>
</dbReference>
<evidence type="ECO:0000313" key="5">
    <source>
        <dbReference type="EMBL" id="THU48814.1"/>
    </source>
</evidence>
<dbReference type="Proteomes" id="UP000317650">
    <property type="component" value="Chromosome 6"/>
</dbReference>
<reference evidence="5 6" key="1">
    <citation type="journal article" date="2019" name="Nat. Plants">
        <title>Genome sequencing of Musa balbisiana reveals subgenome evolution and function divergence in polyploid bananas.</title>
        <authorList>
            <person name="Yao X."/>
        </authorList>
    </citation>
    <scope>NUCLEOTIDE SEQUENCE [LARGE SCALE GENOMIC DNA]</scope>
    <source>
        <strain evidence="6">cv. DH-PKW</strain>
        <tissue evidence="5">Leaves</tissue>
    </source>
</reference>
<keyword evidence="6" id="KW-1185">Reference proteome</keyword>
<evidence type="ECO:0000256" key="1">
    <source>
        <dbReference type="ARBA" id="ARBA00022737"/>
    </source>
</evidence>
<dbReference type="FunFam" id="1.25.40.10:FF:000351">
    <property type="entry name" value="Pentatricopeptide repeat-containing protein"/>
    <property type="match status" value="1"/>
</dbReference>
<proteinExistence type="predicted"/>
<organism evidence="5 6">
    <name type="scientific">Musa balbisiana</name>
    <name type="common">Banana</name>
    <dbReference type="NCBI Taxonomy" id="52838"/>
    <lineage>
        <taxon>Eukaryota</taxon>
        <taxon>Viridiplantae</taxon>
        <taxon>Streptophyta</taxon>
        <taxon>Embryophyta</taxon>
        <taxon>Tracheophyta</taxon>
        <taxon>Spermatophyta</taxon>
        <taxon>Magnoliopsida</taxon>
        <taxon>Liliopsida</taxon>
        <taxon>Zingiberales</taxon>
        <taxon>Musaceae</taxon>
        <taxon>Musa</taxon>
    </lineage>
</organism>
<evidence type="ECO:0000256" key="2">
    <source>
        <dbReference type="PROSITE-ProRule" id="PRU00708"/>
    </source>
</evidence>
<evidence type="ECO:0000256" key="4">
    <source>
        <dbReference type="SAM" id="MobiDB-lite"/>
    </source>
</evidence>
<dbReference type="Pfam" id="PF20431">
    <property type="entry name" value="E_motif"/>
    <property type="match status" value="1"/>
</dbReference>
<dbReference type="InterPro" id="IPR002885">
    <property type="entry name" value="PPR_rpt"/>
</dbReference>
<comment type="caution">
    <text evidence="5">The sequence shown here is derived from an EMBL/GenBank/DDBJ whole genome shotgun (WGS) entry which is preliminary data.</text>
</comment>
<dbReference type="InterPro" id="IPR046848">
    <property type="entry name" value="E_motif"/>
</dbReference>
<dbReference type="NCBIfam" id="TIGR00756">
    <property type="entry name" value="PPR"/>
    <property type="match status" value="4"/>
</dbReference>
<dbReference type="Pfam" id="PF01535">
    <property type="entry name" value="PPR"/>
    <property type="match status" value="2"/>
</dbReference>
<gene>
    <name evidence="5" type="ORF">C4D60_Mb06t02960</name>
</gene>
<feature type="compositionally biased region" description="Polar residues" evidence="4">
    <location>
        <begin position="770"/>
        <end position="779"/>
    </location>
</feature>
<dbReference type="GO" id="GO:0003723">
    <property type="term" value="F:RNA binding"/>
    <property type="evidence" value="ECO:0007669"/>
    <property type="project" value="InterPro"/>
</dbReference>
<name>A0A4S8ILI0_MUSBA</name>
<keyword evidence="1" id="KW-0677">Repeat</keyword>
<dbReference type="InterPro" id="IPR046960">
    <property type="entry name" value="PPR_At4g14850-like_plant"/>
</dbReference>
<feature type="coiled-coil region" evidence="3">
    <location>
        <begin position="27"/>
        <end position="72"/>
    </location>
</feature>
<feature type="repeat" description="PPR" evidence="2">
    <location>
        <begin position="460"/>
        <end position="490"/>
    </location>
</feature>
<feature type="repeat" description="PPR" evidence="2">
    <location>
        <begin position="425"/>
        <end position="459"/>
    </location>
</feature>
<dbReference type="FunFam" id="1.25.40.10:FF:000090">
    <property type="entry name" value="Pentatricopeptide repeat-containing protein, chloroplastic"/>
    <property type="match status" value="1"/>
</dbReference>
<keyword evidence="3" id="KW-0175">Coiled coil</keyword>
<sequence length="779" mass="87616">MELLGLSKFKLQLLALIAEARDIRGRERSAREELQLSIQRREQIEAEYTKKLQELQAEIASHEESQRRLEDKTKQFHAFLVTTSCLSLDHAFLAANLLRSYASHNDLLSARLLFDQCPHRTTLLWNSIIRAHARLRHFPLAYTLFNCMRRDHGAKPDCYTFACVLRACADNSDSSGAEMVHAIVLSSGLALDLIVSSSLVSTYSKLGLLNNARTVFDQLHTPDLVVWNSIIAGYGYGGFWQEGLQLFRRMRETNAKPDGYSMVALISCIWNPSMLHFAKGIHGLCLKGGYDCSSHVSSGLVSMYARCRLMDLACQIFSCIYQPDLVTWSALVSGFSLAGQYKEALTLFRKMTSSGKRPDAILIACALSACSSIAAIRPGKEIHCYSMRSSINLDAAVSCGLIDMYAKCGFPELGFQVFELMPEKGVIAYNAVISGLGSHGLVDQAFFLFKWMLDRRYQPDAATFSALLCACCHSGLLDKGLEIFNRMRDEFGIEAQMEHYVYMVKILAMVGRLKEAYDLIHTMPKPADSGVWGALLWGCNIHGHLEMGRIVAKKLFEMDPRKAAYRVMLSNIYAAEEKWEVVKTLRDQITVVDSDFLSKFTYTNMLHIFHFDFAGDETIKYVETEKDLLKKKEKELKETINSMLQSREAFLNHYEDSTYQLKQSIQKRDRKLVLLTEKIHTQIQLFDSMEKEVAAIKQVVNAVEVTSTVRLSCYHLQKTLLVKDEVIQRLTIEKQPCGSPPGAASSEIPAVDEVDKSNGPEASLIRHLGTKNSVTDAQG</sequence>
<dbReference type="GO" id="GO:0009451">
    <property type="term" value="P:RNA modification"/>
    <property type="evidence" value="ECO:0007669"/>
    <property type="project" value="InterPro"/>
</dbReference>
<feature type="repeat" description="PPR" evidence="2">
    <location>
        <begin position="324"/>
        <end position="358"/>
    </location>
</feature>
<accession>A0A4S8ILI0</accession>
<feature type="coiled-coil region" evidence="3">
    <location>
        <begin position="619"/>
        <end position="649"/>
    </location>
</feature>